<dbReference type="OrthoDB" id="9809889at2"/>
<keyword evidence="4 8" id="KW-0489">Methyltransferase</keyword>
<protein>
    <recommendedName>
        <fullName evidence="3">tRNA (guanine(46)-N(7))-methyltransferase</fullName>
        <ecNumber evidence="3">2.1.1.33</ecNumber>
    </recommendedName>
</protein>
<dbReference type="SUPFAM" id="SSF53335">
    <property type="entry name" value="S-adenosyl-L-methionine-dependent methyltransferases"/>
    <property type="match status" value="1"/>
</dbReference>
<evidence type="ECO:0000256" key="2">
    <source>
        <dbReference type="ARBA" id="ARBA00003015"/>
    </source>
</evidence>
<sequence length="220" mass="25393">MNDEKNQSREVSSNQPGLHPRLLEVVTRHLESDFRRPVAEHSHNAYTVLRDRLRHEQRPLVLDSFCGTGMSTALLARKHPDCLVAGIDQSEHRLDKHVPLATDNYLLLRAQAEDIWQLLLQDGYRLAHHYLLYPNPWPKSKHLQRRIHGHPGFAWLLALGGGVELRSNWQLYVEEFGLAMHHAGRRGCISLIAKAAPLTLFEEKYQRSGHSLWQFRCDLP</sequence>
<dbReference type="Pfam" id="PF02390">
    <property type="entry name" value="Methyltransf_4"/>
    <property type="match status" value="1"/>
</dbReference>
<dbReference type="GO" id="GO:0008176">
    <property type="term" value="F:tRNA (guanine(46)-N7)-methyltransferase activity"/>
    <property type="evidence" value="ECO:0007669"/>
    <property type="project" value="UniProtKB-EC"/>
</dbReference>
<evidence type="ECO:0000256" key="5">
    <source>
        <dbReference type="ARBA" id="ARBA00022679"/>
    </source>
</evidence>
<evidence type="ECO:0000256" key="7">
    <source>
        <dbReference type="ARBA" id="ARBA00022694"/>
    </source>
</evidence>
<evidence type="ECO:0000313" key="9">
    <source>
        <dbReference type="Proteomes" id="UP000235005"/>
    </source>
</evidence>
<comment type="function">
    <text evidence="2">Catalyzes the formation of N(7)-methylguanine at position 46 (m7G46) in tRNA.</text>
</comment>
<reference evidence="8 9" key="1">
    <citation type="submission" date="2018-01" db="EMBL/GenBank/DDBJ databases">
        <title>The draft genome sequence of Halioglobus lutimaris HF004.</title>
        <authorList>
            <person name="Du Z.-J."/>
            <person name="Shi M.-J."/>
        </authorList>
    </citation>
    <scope>NUCLEOTIDE SEQUENCE [LARGE SCALE GENOMIC DNA]</scope>
    <source>
        <strain evidence="8 9">HF004</strain>
    </source>
</reference>
<dbReference type="PROSITE" id="PS51625">
    <property type="entry name" value="SAM_MT_TRMB"/>
    <property type="match status" value="1"/>
</dbReference>
<evidence type="ECO:0000313" key="8">
    <source>
        <dbReference type="EMBL" id="PLW69282.1"/>
    </source>
</evidence>
<evidence type="ECO:0000256" key="3">
    <source>
        <dbReference type="ARBA" id="ARBA00011977"/>
    </source>
</evidence>
<dbReference type="EC" id="2.1.1.33" evidence="3"/>
<accession>A0A2N5X489</accession>
<dbReference type="Gene3D" id="3.40.50.150">
    <property type="entry name" value="Vaccinia Virus protein VP39"/>
    <property type="match status" value="1"/>
</dbReference>
<keyword evidence="6" id="KW-0949">S-adenosyl-L-methionine</keyword>
<evidence type="ECO:0000256" key="1">
    <source>
        <dbReference type="ARBA" id="ARBA00000142"/>
    </source>
</evidence>
<proteinExistence type="predicted"/>
<comment type="catalytic activity">
    <reaction evidence="1">
        <text>guanosine(46) in tRNA + S-adenosyl-L-methionine = N(7)-methylguanosine(46) in tRNA + S-adenosyl-L-homocysteine</text>
        <dbReference type="Rhea" id="RHEA:42708"/>
        <dbReference type="Rhea" id="RHEA-COMP:10188"/>
        <dbReference type="Rhea" id="RHEA-COMP:10189"/>
        <dbReference type="ChEBI" id="CHEBI:57856"/>
        <dbReference type="ChEBI" id="CHEBI:59789"/>
        <dbReference type="ChEBI" id="CHEBI:74269"/>
        <dbReference type="ChEBI" id="CHEBI:74480"/>
        <dbReference type="EC" id="2.1.1.33"/>
    </reaction>
</comment>
<dbReference type="AlphaFoldDB" id="A0A2N5X489"/>
<organism evidence="8 9">
    <name type="scientific">Pseudohalioglobus lutimaris</name>
    <dbReference type="NCBI Taxonomy" id="1737061"/>
    <lineage>
        <taxon>Bacteria</taxon>
        <taxon>Pseudomonadati</taxon>
        <taxon>Pseudomonadota</taxon>
        <taxon>Gammaproteobacteria</taxon>
        <taxon>Cellvibrionales</taxon>
        <taxon>Halieaceae</taxon>
        <taxon>Pseudohalioglobus</taxon>
    </lineage>
</organism>
<dbReference type="InterPro" id="IPR003358">
    <property type="entry name" value="tRNA_(Gua-N-7)_MeTrfase_Trmb"/>
</dbReference>
<keyword evidence="7" id="KW-0819">tRNA processing</keyword>
<comment type="caution">
    <text evidence="8">The sequence shown here is derived from an EMBL/GenBank/DDBJ whole genome shotgun (WGS) entry which is preliminary data.</text>
</comment>
<dbReference type="InterPro" id="IPR029063">
    <property type="entry name" value="SAM-dependent_MTases_sf"/>
</dbReference>
<keyword evidence="9" id="KW-1185">Reference proteome</keyword>
<evidence type="ECO:0000256" key="6">
    <source>
        <dbReference type="ARBA" id="ARBA00022691"/>
    </source>
</evidence>
<keyword evidence="5 8" id="KW-0808">Transferase</keyword>
<gene>
    <name evidence="8" type="ORF">C0039_08625</name>
</gene>
<dbReference type="Proteomes" id="UP000235005">
    <property type="component" value="Unassembled WGS sequence"/>
</dbReference>
<evidence type="ECO:0000256" key="4">
    <source>
        <dbReference type="ARBA" id="ARBA00022603"/>
    </source>
</evidence>
<dbReference type="EMBL" id="PKUS01000008">
    <property type="protein sequence ID" value="PLW69282.1"/>
    <property type="molecule type" value="Genomic_DNA"/>
</dbReference>
<name>A0A2N5X489_9GAMM</name>